<keyword evidence="4 9" id="KW-0408">Iron</keyword>
<dbReference type="PANTHER" id="PTHR11108">
    <property type="entry name" value="FERROCHELATASE"/>
    <property type="match status" value="1"/>
</dbReference>
<evidence type="ECO:0000256" key="1">
    <source>
        <dbReference type="ARBA" id="ARBA00007718"/>
    </source>
</evidence>
<dbReference type="Pfam" id="PF00762">
    <property type="entry name" value="Ferrochelatase"/>
    <property type="match status" value="1"/>
</dbReference>
<evidence type="ECO:0000256" key="8">
    <source>
        <dbReference type="ARBA" id="ARBA00024536"/>
    </source>
</evidence>
<dbReference type="RefSeq" id="WP_093289116.1">
    <property type="nucleotide sequence ID" value="NZ_FOFS01000016.1"/>
</dbReference>
<dbReference type="EC" id="4.98.1.1" evidence="9 10"/>
<protein>
    <recommendedName>
        <fullName evidence="9 10">Ferrochelatase</fullName>
        <ecNumber evidence="9 10">4.98.1.1</ecNumber>
    </recommendedName>
    <alternativeName>
        <fullName evidence="9">Heme synthase</fullName>
    </alternativeName>
    <alternativeName>
        <fullName evidence="9">Protoheme ferro-lyase</fullName>
    </alternativeName>
</protein>
<dbReference type="SUPFAM" id="SSF53800">
    <property type="entry name" value="Chelatase"/>
    <property type="match status" value="1"/>
</dbReference>
<dbReference type="AlphaFoldDB" id="A0A1H9LEP6"/>
<dbReference type="CDD" id="cd03411">
    <property type="entry name" value="Ferrochelatase_N"/>
    <property type="match status" value="1"/>
</dbReference>
<comment type="subcellular location">
    <subcellularLocation>
        <location evidence="9 10">Cytoplasm</location>
    </subcellularLocation>
</comment>
<name>A0A1H9LEP6_9GAMM</name>
<evidence type="ECO:0000256" key="3">
    <source>
        <dbReference type="ARBA" id="ARBA00022723"/>
    </source>
</evidence>
<dbReference type="InterPro" id="IPR001015">
    <property type="entry name" value="Ferrochelatase"/>
</dbReference>
<feature type="binding site" evidence="9">
    <location>
        <position position="285"/>
    </location>
    <ligand>
        <name>Fe(2+)</name>
        <dbReference type="ChEBI" id="CHEBI:29033"/>
    </ligand>
</feature>
<dbReference type="CDD" id="cd00419">
    <property type="entry name" value="Ferrochelatase_C"/>
    <property type="match status" value="1"/>
</dbReference>
<comment type="similarity">
    <text evidence="1 9 10">Belongs to the ferrochelatase family.</text>
</comment>
<dbReference type="GO" id="GO:0046872">
    <property type="term" value="F:metal ion binding"/>
    <property type="evidence" value="ECO:0007669"/>
    <property type="project" value="UniProtKB-KW"/>
</dbReference>
<evidence type="ECO:0000313" key="12">
    <source>
        <dbReference type="Proteomes" id="UP000199233"/>
    </source>
</evidence>
<dbReference type="UniPathway" id="UPA00252">
    <property type="reaction ID" value="UER00325"/>
</dbReference>
<comment type="pathway">
    <text evidence="9 10">Porphyrin-containing compound metabolism; protoheme biosynthesis; protoheme from protoporphyrin-IX: step 1/1.</text>
</comment>
<dbReference type="InterPro" id="IPR019772">
    <property type="entry name" value="Ferrochelatase_AS"/>
</dbReference>
<evidence type="ECO:0000256" key="4">
    <source>
        <dbReference type="ARBA" id="ARBA00023004"/>
    </source>
</evidence>
<accession>A0A1H9LEP6</accession>
<comment type="function">
    <text evidence="9 10">Catalyzes the ferrous insertion into protoporphyrin IX.</text>
</comment>
<evidence type="ECO:0000256" key="5">
    <source>
        <dbReference type="ARBA" id="ARBA00023133"/>
    </source>
</evidence>
<comment type="catalytic activity">
    <reaction evidence="8">
        <text>Fe-coproporphyrin III + 2 H(+) = coproporphyrin III + Fe(2+)</text>
        <dbReference type="Rhea" id="RHEA:49572"/>
        <dbReference type="ChEBI" id="CHEBI:15378"/>
        <dbReference type="ChEBI" id="CHEBI:29033"/>
        <dbReference type="ChEBI" id="CHEBI:68438"/>
        <dbReference type="ChEBI" id="CHEBI:131725"/>
        <dbReference type="EC" id="4.99.1.9"/>
    </reaction>
    <physiologicalReaction direction="right-to-left" evidence="8">
        <dbReference type="Rhea" id="RHEA:49574"/>
    </physiologicalReaction>
</comment>
<dbReference type="InterPro" id="IPR033659">
    <property type="entry name" value="Ferrochelatase_N"/>
</dbReference>
<organism evidence="11 12">
    <name type="scientific">Solimonas aquatica</name>
    <dbReference type="NCBI Taxonomy" id="489703"/>
    <lineage>
        <taxon>Bacteria</taxon>
        <taxon>Pseudomonadati</taxon>
        <taxon>Pseudomonadota</taxon>
        <taxon>Gammaproteobacteria</taxon>
        <taxon>Nevskiales</taxon>
        <taxon>Nevskiaceae</taxon>
        <taxon>Solimonas</taxon>
    </lineage>
</organism>
<dbReference type="EMBL" id="FOFS01000016">
    <property type="protein sequence ID" value="SER09906.1"/>
    <property type="molecule type" value="Genomic_DNA"/>
</dbReference>
<keyword evidence="12" id="KW-1185">Reference proteome</keyword>
<comment type="catalytic activity">
    <reaction evidence="9 10">
        <text>heme b + 2 H(+) = protoporphyrin IX + Fe(2+)</text>
        <dbReference type="Rhea" id="RHEA:22584"/>
        <dbReference type="ChEBI" id="CHEBI:15378"/>
        <dbReference type="ChEBI" id="CHEBI:29033"/>
        <dbReference type="ChEBI" id="CHEBI:57306"/>
        <dbReference type="ChEBI" id="CHEBI:60344"/>
        <dbReference type="EC" id="4.98.1.1"/>
    </reaction>
</comment>
<keyword evidence="3 9" id="KW-0479">Metal-binding</keyword>
<dbReference type="PANTHER" id="PTHR11108:SF1">
    <property type="entry name" value="FERROCHELATASE, MITOCHONDRIAL"/>
    <property type="match status" value="1"/>
</dbReference>
<dbReference type="InterPro" id="IPR033644">
    <property type="entry name" value="Ferrochelatase_C"/>
</dbReference>
<keyword evidence="6 9" id="KW-0456">Lyase</keyword>
<evidence type="ECO:0000313" key="11">
    <source>
        <dbReference type="EMBL" id="SER09906.1"/>
    </source>
</evidence>
<dbReference type="Proteomes" id="UP000199233">
    <property type="component" value="Unassembled WGS sequence"/>
</dbReference>
<dbReference type="NCBIfam" id="TIGR00109">
    <property type="entry name" value="hemH"/>
    <property type="match status" value="1"/>
</dbReference>
<dbReference type="HAMAP" id="MF_00323">
    <property type="entry name" value="Ferrochelatase"/>
    <property type="match status" value="1"/>
</dbReference>
<evidence type="ECO:0000256" key="2">
    <source>
        <dbReference type="ARBA" id="ARBA00022490"/>
    </source>
</evidence>
<dbReference type="Gene3D" id="3.40.50.1400">
    <property type="match status" value="2"/>
</dbReference>
<dbReference type="PROSITE" id="PS00534">
    <property type="entry name" value="FERROCHELATASE"/>
    <property type="match status" value="1"/>
</dbReference>
<dbReference type="STRING" id="489703.SAMN04488038_1163"/>
<gene>
    <name evidence="9" type="primary">hemH</name>
    <name evidence="11" type="ORF">SAMN04488038_1163</name>
</gene>
<reference evidence="11 12" key="1">
    <citation type="submission" date="2016-10" db="EMBL/GenBank/DDBJ databases">
        <authorList>
            <person name="de Groot N.N."/>
        </authorList>
    </citation>
    <scope>NUCLEOTIDE SEQUENCE [LARGE SCALE GENOMIC DNA]</scope>
    <source>
        <strain evidence="11 12">DSM 25927</strain>
    </source>
</reference>
<evidence type="ECO:0000256" key="10">
    <source>
        <dbReference type="RuleBase" id="RU000607"/>
    </source>
</evidence>
<evidence type="ECO:0000256" key="6">
    <source>
        <dbReference type="ARBA" id="ARBA00023239"/>
    </source>
</evidence>
<dbReference type="OrthoDB" id="9809741at2"/>
<evidence type="ECO:0000256" key="7">
    <source>
        <dbReference type="ARBA" id="ARBA00023244"/>
    </source>
</evidence>
<dbReference type="GO" id="GO:0006783">
    <property type="term" value="P:heme biosynthetic process"/>
    <property type="evidence" value="ECO:0007669"/>
    <property type="project" value="UniProtKB-UniRule"/>
</dbReference>
<keyword evidence="5 9" id="KW-0350">Heme biosynthesis</keyword>
<dbReference type="FunFam" id="3.40.50.1400:FF:000002">
    <property type="entry name" value="Ferrochelatase"/>
    <property type="match status" value="1"/>
</dbReference>
<dbReference type="GO" id="GO:0004325">
    <property type="term" value="F:ferrochelatase activity"/>
    <property type="evidence" value="ECO:0007669"/>
    <property type="project" value="UniProtKB-UniRule"/>
</dbReference>
<evidence type="ECO:0000256" key="9">
    <source>
        <dbReference type="HAMAP-Rule" id="MF_00323"/>
    </source>
</evidence>
<dbReference type="GO" id="GO:0005737">
    <property type="term" value="C:cytoplasm"/>
    <property type="evidence" value="ECO:0007669"/>
    <property type="project" value="UniProtKB-SubCell"/>
</dbReference>
<keyword evidence="2 9" id="KW-0963">Cytoplasm</keyword>
<proteinExistence type="inferred from homology"/>
<sequence>MTLSPAEAHRQTQRSGVLLLNLGTPSAPEPAAIRRYLAEFLSDPRVVELPRALWLPILYGIILTLRPRRLAHAYRSIWSAEGSPLMAISRRQQAGLQQRLGADVVVALAMRYGEPSIAQGISALLAQGARRILLLPLYPQYSATTTATGFDAAFAHLASLRWQPELRSIASYHDDPAYIAALAASVQAHWRQHGRGDHLLMSFHSIPLRCLQLGDPYYCHCQKTARLLAQALQLEPQQWTLSFQSRVGRAKWLSPYTDESVTRLGASGVRQLDAICPGFAADCLETLEEVAIRYDAQFRAAGGGALRYVPALNDAPAHLDFLAQLAQRHLQGWPGSITPDAQASADARVQMLQRSLEA</sequence>
<feature type="binding site" evidence="9">
    <location>
        <position position="204"/>
    </location>
    <ligand>
        <name>Fe(2+)</name>
        <dbReference type="ChEBI" id="CHEBI:29033"/>
    </ligand>
</feature>
<keyword evidence="7 9" id="KW-0627">Porphyrin biosynthesis</keyword>